<comment type="function">
    <text evidence="7">Binds to the 23S rRNA.</text>
</comment>
<dbReference type="AlphaFoldDB" id="A0A0S4M4J4"/>
<dbReference type="InterPro" id="IPR020069">
    <property type="entry name" value="Ribosomal_bL9_C"/>
</dbReference>
<dbReference type="SUPFAM" id="SSF55658">
    <property type="entry name" value="L9 N-domain-like"/>
    <property type="match status" value="1"/>
</dbReference>
<dbReference type="GO" id="GO:0005840">
    <property type="term" value="C:ribosome"/>
    <property type="evidence" value="ECO:0007669"/>
    <property type="project" value="UniProtKB-KW"/>
</dbReference>
<dbReference type="Pfam" id="PF01281">
    <property type="entry name" value="Ribosomal_L9_N"/>
    <property type="match status" value="1"/>
</dbReference>
<dbReference type="HAMAP" id="MF_00503">
    <property type="entry name" value="Ribosomal_bL9"/>
    <property type="match status" value="1"/>
</dbReference>
<dbReference type="Gene3D" id="3.40.5.10">
    <property type="entry name" value="Ribosomal protein L9, N-terminal domain"/>
    <property type="match status" value="1"/>
</dbReference>
<dbReference type="GO" id="GO:0006412">
    <property type="term" value="P:translation"/>
    <property type="evidence" value="ECO:0007669"/>
    <property type="project" value="UniProtKB-UniRule"/>
</dbReference>
<dbReference type="InterPro" id="IPR020070">
    <property type="entry name" value="Ribosomal_bL9_N"/>
</dbReference>
<evidence type="ECO:0000256" key="5">
    <source>
        <dbReference type="ARBA" id="ARBA00023274"/>
    </source>
</evidence>
<reference evidence="12" key="1">
    <citation type="submission" date="2015-11" db="EMBL/GenBank/DDBJ databases">
        <authorList>
            <person name="Seth-Smith H.M.B."/>
        </authorList>
    </citation>
    <scope>NUCLEOTIDE SEQUENCE [LARGE SCALE GENOMIC DNA]</scope>
    <source>
        <strain evidence="12">2013Ark11</strain>
    </source>
</reference>
<dbReference type="PATRIC" id="fig|1561003.3.peg.1115"/>
<evidence type="ECO:0000313" key="11">
    <source>
        <dbReference type="EMBL" id="CUT17900.1"/>
    </source>
</evidence>
<evidence type="ECO:0000256" key="6">
    <source>
        <dbReference type="ARBA" id="ARBA00035292"/>
    </source>
</evidence>
<evidence type="ECO:0000256" key="4">
    <source>
        <dbReference type="ARBA" id="ARBA00022980"/>
    </source>
</evidence>
<dbReference type="EMBL" id="LN906597">
    <property type="protein sequence ID" value="CUT17900.1"/>
    <property type="molecule type" value="Genomic_DNA"/>
</dbReference>
<feature type="domain" description="Large ribosomal subunit protein bL9 C-terminal" evidence="10">
    <location>
        <begin position="64"/>
        <end position="144"/>
    </location>
</feature>
<keyword evidence="8" id="KW-0175">Coiled coil</keyword>
<dbReference type="InterPro" id="IPR020594">
    <property type="entry name" value="Ribosomal_bL9_bac/chp"/>
</dbReference>
<evidence type="ECO:0000259" key="10">
    <source>
        <dbReference type="Pfam" id="PF03948"/>
    </source>
</evidence>
<dbReference type="NCBIfam" id="TIGR00158">
    <property type="entry name" value="L9"/>
    <property type="match status" value="1"/>
</dbReference>
<dbReference type="Proteomes" id="UP000198651">
    <property type="component" value="Chromosome I"/>
</dbReference>
<keyword evidence="12" id="KW-1185">Reference proteome</keyword>
<proteinExistence type="inferred from homology"/>
<accession>A0A0S4M4J4</accession>
<gene>
    <name evidence="7 11" type="primary">rplI</name>
    <name evidence="11" type="ORF">Ark11_1087</name>
</gene>
<keyword evidence="5 7" id="KW-0687">Ribonucleoprotein</keyword>
<sequence length="148" mass="16193">MEVILIENIPPLGKLGDIVSVKMGYARNFLLPSGKVKRATEQNKKEFDVRREELEKAQKAKLSSAQELSEKMSGLTVQIVQKAGVDGRLFGSVSVADILFHVNQNGFSIDKRSIVLSQPIKTVGDYEVVVSLHPEVSVSITVSVLGEN</sequence>
<evidence type="ECO:0000256" key="7">
    <source>
        <dbReference type="HAMAP-Rule" id="MF_00503"/>
    </source>
</evidence>
<dbReference type="Pfam" id="PF03948">
    <property type="entry name" value="Ribosomal_L9_C"/>
    <property type="match status" value="1"/>
</dbReference>
<evidence type="ECO:0000256" key="2">
    <source>
        <dbReference type="ARBA" id="ARBA00022730"/>
    </source>
</evidence>
<evidence type="ECO:0000259" key="9">
    <source>
        <dbReference type="Pfam" id="PF01281"/>
    </source>
</evidence>
<dbReference type="InterPro" id="IPR036935">
    <property type="entry name" value="Ribosomal_bL9_N_sf"/>
</dbReference>
<evidence type="ECO:0000313" key="12">
    <source>
        <dbReference type="Proteomes" id="UP000198651"/>
    </source>
</evidence>
<protein>
    <recommendedName>
        <fullName evidence="6 7">Large ribosomal subunit protein bL9</fullName>
    </recommendedName>
</protein>
<dbReference type="SUPFAM" id="SSF55653">
    <property type="entry name" value="Ribosomal protein L9 C-domain"/>
    <property type="match status" value="1"/>
</dbReference>
<dbReference type="Gene3D" id="3.10.430.100">
    <property type="entry name" value="Ribosomal protein L9, C-terminal domain"/>
    <property type="match status" value="1"/>
</dbReference>
<dbReference type="GO" id="GO:1990904">
    <property type="term" value="C:ribonucleoprotein complex"/>
    <property type="evidence" value="ECO:0007669"/>
    <property type="project" value="UniProtKB-KW"/>
</dbReference>
<feature type="domain" description="Ribosomal protein L9" evidence="9">
    <location>
        <begin position="1"/>
        <end position="47"/>
    </location>
</feature>
<evidence type="ECO:0000256" key="8">
    <source>
        <dbReference type="SAM" id="Coils"/>
    </source>
</evidence>
<dbReference type="GO" id="GO:0003735">
    <property type="term" value="F:structural constituent of ribosome"/>
    <property type="evidence" value="ECO:0007669"/>
    <property type="project" value="InterPro"/>
</dbReference>
<keyword evidence="2 7" id="KW-0699">rRNA-binding</keyword>
<evidence type="ECO:0000256" key="1">
    <source>
        <dbReference type="ARBA" id="ARBA00010605"/>
    </source>
</evidence>
<dbReference type="InterPro" id="IPR036791">
    <property type="entry name" value="Ribosomal_bL9_C_sf"/>
</dbReference>
<feature type="coiled-coil region" evidence="8">
    <location>
        <begin position="37"/>
        <end position="71"/>
    </location>
</feature>
<dbReference type="RefSeq" id="WP_092343882.1">
    <property type="nucleotide sequence ID" value="NZ_LN906597.1"/>
</dbReference>
<evidence type="ECO:0000256" key="3">
    <source>
        <dbReference type="ARBA" id="ARBA00022884"/>
    </source>
</evidence>
<dbReference type="InterPro" id="IPR000244">
    <property type="entry name" value="Ribosomal_bL9"/>
</dbReference>
<comment type="similarity">
    <text evidence="1 7">Belongs to the bacterial ribosomal protein bL9 family.</text>
</comment>
<dbReference type="GO" id="GO:0019843">
    <property type="term" value="F:rRNA binding"/>
    <property type="evidence" value="ECO:0007669"/>
    <property type="project" value="UniProtKB-UniRule"/>
</dbReference>
<dbReference type="OrthoDB" id="9788336at2"/>
<keyword evidence="4 7" id="KW-0689">Ribosomal protein</keyword>
<dbReference type="PANTHER" id="PTHR21368">
    <property type="entry name" value="50S RIBOSOMAL PROTEIN L9"/>
    <property type="match status" value="1"/>
</dbReference>
<name>A0A0S4M4J4_9BURK</name>
<dbReference type="STRING" id="1561003.Ark11_1087"/>
<organism evidence="11 12">
    <name type="scientific">Candidatus Ichthyocystis hellenicum</name>
    <dbReference type="NCBI Taxonomy" id="1561003"/>
    <lineage>
        <taxon>Bacteria</taxon>
        <taxon>Pseudomonadati</taxon>
        <taxon>Pseudomonadota</taxon>
        <taxon>Betaproteobacteria</taxon>
        <taxon>Burkholderiales</taxon>
        <taxon>Candidatus Ichthyocystis</taxon>
    </lineage>
</organism>
<dbReference type="InterPro" id="IPR009027">
    <property type="entry name" value="Ribosomal_bL9/RNase_H1_N"/>
</dbReference>
<keyword evidence="3 7" id="KW-0694">RNA-binding</keyword>